<gene>
    <name evidence="6" type="ORF">RBR11_03335</name>
</gene>
<dbReference type="Gene3D" id="1.10.260.40">
    <property type="entry name" value="lambda repressor-like DNA-binding domains"/>
    <property type="match status" value="1"/>
</dbReference>
<accession>A0ABU0XCU6</accession>
<dbReference type="RefSeq" id="WP_308487885.1">
    <property type="nucleotide sequence ID" value="NZ_JAVFCB010000002.1"/>
</dbReference>
<dbReference type="PANTHER" id="PTHR30146:SF148">
    <property type="entry name" value="HTH-TYPE TRANSCRIPTIONAL REPRESSOR PURR-RELATED"/>
    <property type="match status" value="1"/>
</dbReference>
<keyword evidence="3 6" id="KW-0238">DNA-binding</keyword>
<dbReference type="PROSITE" id="PS50932">
    <property type="entry name" value="HTH_LACI_2"/>
    <property type="match status" value="1"/>
</dbReference>
<dbReference type="SMART" id="SM00354">
    <property type="entry name" value="HTH_LACI"/>
    <property type="match status" value="1"/>
</dbReference>
<dbReference type="SUPFAM" id="SSF53822">
    <property type="entry name" value="Periplasmic binding protein-like I"/>
    <property type="match status" value="1"/>
</dbReference>
<evidence type="ECO:0000256" key="3">
    <source>
        <dbReference type="ARBA" id="ARBA00023125"/>
    </source>
</evidence>
<dbReference type="GO" id="GO:0003677">
    <property type="term" value="F:DNA binding"/>
    <property type="evidence" value="ECO:0007669"/>
    <property type="project" value="UniProtKB-KW"/>
</dbReference>
<evidence type="ECO:0000259" key="5">
    <source>
        <dbReference type="PROSITE" id="PS50932"/>
    </source>
</evidence>
<dbReference type="Pfam" id="PF00356">
    <property type="entry name" value="LacI"/>
    <property type="match status" value="1"/>
</dbReference>
<keyword evidence="2" id="KW-0805">Transcription regulation</keyword>
<keyword evidence="1" id="KW-0678">Repressor</keyword>
<dbReference type="SUPFAM" id="SSF47413">
    <property type="entry name" value="lambda repressor-like DNA-binding domains"/>
    <property type="match status" value="1"/>
</dbReference>
<feature type="domain" description="HTH lacI-type" evidence="5">
    <location>
        <begin position="10"/>
        <end position="66"/>
    </location>
</feature>
<protein>
    <submittedName>
        <fullName evidence="6">LacI family DNA-binding transcriptional regulator</fullName>
    </submittedName>
</protein>
<organism evidence="6 7">
    <name type="scientific">Microbacterium capsulatum</name>
    <dbReference type="NCBI Taxonomy" id="3041921"/>
    <lineage>
        <taxon>Bacteria</taxon>
        <taxon>Bacillati</taxon>
        <taxon>Actinomycetota</taxon>
        <taxon>Actinomycetes</taxon>
        <taxon>Micrococcales</taxon>
        <taxon>Microbacteriaceae</taxon>
        <taxon>Microbacterium</taxon>
    </lineage>
</organism>
<dbReference type="CDD" id="cd06267">
    <property type="entry name" value="PBP1_LacI_sugar_binding-like"/>
    <property type="match status" value="1"/>
</dbReference>
<keyword evidence="4" id="KW-0804">Transcription</keyword>
<dbReference type="PANTHER" id="PTHR30146">
    <property type="entry name" value="LACI-RELATED TRANSCRIPTIONAL REPRESSOR"/>
    <property type="match status" value="1"/>
</dbReference>
<dbReference type="InterPro" id="IPR028082">
    <property type="entry name" value="Peripla_BP_I"/>
</dbReference>
<dbReference type="InterPro" id="IPR046335">
    <property type="entry name" value="LacI/GalR-like_sensor"/>
</dbReference>
<evidence type="ECO:0000256" key="4">
    <source>
        <dbReference type="ARBA" id="ARBA00023163"/>
    </source>
</evidence>
<dbReference type="InterPro" id="IPR010982">
    <property type="entry name" value="Lambda_DNA-bd_dom_sf"/>
</dbReference>
<evidence type="ECO:0000313" key="7">
    <source>
        <dbReference type="Proteomes" id="UP001230289"/>
    </source>
</evidence>
<dbReference type="EMBL" id="JAVFCB010000002">
    <property type="protein sequence ID" value="MDQ4212939.1"/>
    <property type="molecule type" value="Genomic_DNA"/>
</dbReference>
<dbReference type="Pfam" id="PF13377">
    <property type="entry name" value="Peripla_BP_3"/>
    <property type="match status" value="1"/>
</dbReference>
<dbReference type="Proteomes" id="UP001230289">
    <property type="component" value="Unassembled WGS sequence"/>
</dbReference>
<name>A0ABU0XCU6_9MICO</name>
<proteinExistence type="predicted"/>
<evidence type="ECO:0000256" key="2">
    <source>
        <dbReference type="ARBA" id="ARBA00023015"/>
    </source>
</evidence>
<keyword evidence="7" id="KW-1185">Reference proteome</keyword>
<comment type="caution">
    <text evidence="6">The sequence shown here is derived from an EMBL/GenBank/DDBJ whole genome shotgun (WGS) entry which is preliminary data.</text>
</comment>
<dbReference type="CDD" id="cd01392">
    <property type="entry name" value="HTH_LacI"/>
    <property type="match status" value="1"/>
</dbReference>
<sequence length="343" mass="35883">MQESESGRRVTLADVAELSGVHTATVSRALNPAARLKVAAETVRRVEAAAHALGYVPNVVARGLRKRASMTVGVVIPDLTNPFFPPVVRGIEDYLQVHGYTALLANTDEDDDAEEALVTSLLERRVDGLIMATGRHGDRPVLRRLQASGVRTVMVNRDASPLPFPLVTGDDALGIAAAVAHLHDLGHRDIVHIAGPLDLSTSLVRADAFTAAVRARRGIRGRVIEASALSVMAGSEIAPFLLADSPPTAVVASNDLLAIGVLRALKAQGRSCPEDLAIVGFNDMPFAEDLQPPLTTVHVPGQAMGTAAARLLLDALAGDAPGAGAVVLPTSLIVRGSTGPVRR</sequence>
<evidence type="ECO:0000313" key="6">
    <source>
        <dbReference type="EMBL" id="MDQ4212939.1"/>
    </source>
</evidence>
<dbReference type="Gene3D" id="3.40.50.2300">
    <property type="match status" value="2"/>
</dbReference>
<reference evidence="6 7" key="1">
    <citation type="submission" date="2023-08" db="EMBL/GenBank/DDBJ databases">
        <title>Microbacterium sp. nov., isolated from a waste landfill.</title>
        <authorList>
            <person name="Wen W."/>
        </authorList>
    </citation>
    <scope>NUCLEOTIDE SEQUENCE [LARGE SCALE GENOMIC DNA]</scope>
    <source>
        <strain evidence="6 7">ASV81</strain>
    </source>
</reference>
<dbReference type="InterPro" id="IPR000843">
    <property type="entry name" value="HTH_LacI"/>
</dbReference>
<evidence type="ECO:0000256" key="1">
    <source>
        <dbReference type="ARBA" id="ARBA00022491"/>
    </source>
</evidence>